<proteinExistence type="predicted"/>
<dbReference type="AlphaFoldDB" id="A0A450SXH5"/>
<evidence type="ECO:0000313" key="1">
    <source>
        <dbReference type="EMBL" id="VFJ58709.1"/>
    </source>
</evidence>
<name>A0A450SXH5_9GAMM</name>
<gene>
    <name evidence="1" type="ORF">BECKFM1743C_GA0114222_102328</name>
</gene>
<accession>A0A450SXH5</accession>
<protein>
    <submittedName>
        <fullName evidence="1">Uncharacterized protein</fullName>
    </submittedName>
</protein>
<sequence>MEGKNPARIADVSRTAVDKLLVDAGKACLDYQDKVFRNLPCRNIQCDEIWSFVYAKDKNSPFAQIDQRFDKFTPPSI</sequence>
<organism evidence="1">
    <name type="scientific">Candidatus Kentrum sp. FM</name>
    <dbReference type="NCBI Taxonomy" id="2126340"/>
    <lineage>
        <taxon>Bacteria</taxon>
        <taxon>Pseudomonadati</taxon>
        <taxon>Pseudomonadota</taxon>
        <taxon>Gammaproteobacteria</taxon>
        <taxon>Candidatus Kentrum</taxon>
    </lineage>
</organism>
<dbReference type="EMBL" id="CAADFA010000232">
    <property type="protein sequence ID" value="VFJ58709.1"/>
    <property type="molecule type" value="Genomic_DNA"/>
</dbReference>
<reference evidence="1" key="1">
    <citation type="submission" date="2019-02" db="EMBL/GenBank/DDBJ databases">
        <authorList>
            <person name="Gruber-Vodicka R. H."/>
            <person name="Seah K. B. B."/>
        </authorList>
    </citation>
    <scope>NUCLEOTIDE SEQUENCE</scope>
    <source>
        <strain evidence="1">BECK_BZ165</strain>
    </source>
</reference>